<keyword evidence="4" id="KW-0732">Signal</keyword>
<dbReference type="Gene3D" id="3.20.20.80">
    <property type="entry name" value="Glycosidases"/>
    <property type="match status" value="1"/>
</dbReference>
<dbReference type="CDD" id="cd06564">
    <property type="entry name" value="GH20_DspB_LnbB-like"/>
    <property type="match status" value="1"/>
</dbReference>
<dbReference type="SUPFAM" id="SSF55545">
    <property type="entry name" value="beta-N-acetylhexosaminidase-like domain"/>
    <property type="match status" value="1"/>
</dbReference>
<feature type="chain" id="PRO_5046507631" evidence="4">
    <location>
        <begin position="21"/>
        <end position="670"/>
    </location>
</feature>
<feature type="domain" description="Beta-hexosaminidase bacterial type N-terminal" evidence="6">
    <location>
        <begin position="25"/>
        <end position="149"/>
    </location>
</feature>
<evidence type="ECO:0000256" key="2">
    <source>
        <dbReference type="ARBA" id="ARBA00022801"/>
    </source>
</evidence>
<dbReference type="InterPro" id="IPR025705">
    <property type="entry name" value="Beta_hexosaminidase_sua/sub"/>
</dbReference>
<dbReference type="Gene3D" id="3.30.379.10">
    <property type="entry name" value="Chitobiase/beta-hexosaminidase domain 2-like"/>
    <property type="match status" value="1"/>
</dbReference>
<evidence type="ECO:0000313" key="7">
    <source>
        <dbReference type="EMBL" id="MCZ8373218.1"/>
    </source>
</evidence>
<name>A0ABT4PJJ7_9BACT</name>
<evidence type="ECO:0000313" key="8">
    <source>
        <dbReference type="Proteomes" id="UP001141933"/>
    </source>
</evidence>
<keyword evidence="3" id="KW-0326">Glycosidase</keyword>
<dbReference type="InterPro" id="IPR015882">
    <property type="entry name" value="HEX_bac_N"/>
</dbReference>
<organism evidence="7 8">
    <name type="scientific">Phocaeicola acetigenes</name>
    <dbReference type="NCBI Taxonomy" id="3016083"/>
    <lineage>
        <taxon>Bacteria</taxon>
        <taxon>Pseudomonadati</taxon>
        <taxon>Bacteroidota</taxon>
        <taxon>Bacteroidia</taxon>
        <taxon>Bacteroidales</taxon>
        <taxon>Bacteroidaceae</taxon>
        <taxon>Phocaeicola</taxon>
    </lineage>
</organism>
<comment type="caution">
    <text evidence="7">The sequence shown here is derived from an EMBL/GenBank/DDBJ whole genome shotgun (WGS) entry which is preliminary data.</text>
</comment>
<dbReference type="InterPro" id="IPR017853">
    <property type="entry name" value="GH"/>
</dbReference>
<evidence type="ECO:0000256" key="3">
    <source>
        <dbReference type="ARBA" id="ARBA00023295"/>
    </source>
</evidence>
<dbReference type="InterPro" id="IPR052764">
    <property type="entry name" value="GH20_Enzymes"/>
</dbReference>
<evidence type="ECO:0000259" key="6">
    <source>
        <dbReference type="Pfam" id="PF02838"/>
    </source>
</evidence>
<reference evidence="7" key="1">
    <citation type="submission" date="2022-12" db="EMBL/GenBank/DDBJ databases">
        <title>Phocaeicola acetigenes sp. nov., isolated feces from a healthy human.</title>
        <authorList>
            <person name="Do H."/>
            <person name="Ha Y.B."/>
            <person name="Kim J.-S."/>
            <person name="Suh M.K."/>
            <person name="Kim H.S."/>
            <person name="Lee J.-S."/>
        </authorList>
    </citation>
    <scope>NUCLEOTIDE SEQUENCE</scope>
    <source>
        <strain evidence="7">KGMB11183</strain>
    </source>
</reference>
<comment type="similarity">
    <text evidence="1">Belongs to the glycosyl hydrolase 20 family.</text>
</comment>
<accession>A0ABT4PJJ7</accession>
<dbReference type="SUPFAM" id="SSF51445">
    <property type="entry name" value="(Trans)glycosidases"/>
    <property type="match status" value="1"/>
</dbReference>
<dbReference type="Pfam" id="PF02838">
    <property type="entry name" value="Glyco_hydro_20b"/>
    <property type="match status" value="1"/>
</dbReference>
<dbReference type="PANTHER" id="PTHR43678:SF1">
    <property type="entry name" value="BETA-N-ACETYLHEXOSAMINIDASE"/>
    <property type="match status" value="1"/>
</dbReference>
<dbReference type="Proteomes" id="UP001141933">
    <property type="component" value="Unassembled WGS sequence"/>
</dbReference>
<keyword evidence="8" id="KW-1185">Reference proteome</keyword>
<protein>
    <submittedName>
        <fullName evidence="7">Family 20 glycosylhydrolase</fullName>
    </submittedName>
</protein>
<evidence type="ECO:0000259" key="5">
    <source>
        <dbReference type="Pfam" id="PF00728"/>
    </source>
</evidence>
<dbReference type="InterPro" id="IPR015883">
    <property type="entry name" value="Glyco_hydro_20_cat"/>
</dbReference>
<proteinExistence type="inferred from homology"/>
<evidence type="ECO:0000256" key="4">
    <source>
        <dbReference type="SAM" id="SignalP"/>
    </source>
</evidence>
<gene>
    <name evidence="7" type="ORF">O6P32_10955</name>
</gene>
<feature type="domain" description="Glycoside hydrolase family 20 catalytic" evidence="5">
    <location>
        <begin position="153"/>
        <end position="471"/>
    </location>
</feature>
<keyword evidence="2" id="KW-0378">Hydrolase</keyword>
<feature type="signal peptide" evidence="4">
    <location>
        <begin position="1"/>
        <end position="20"/>
    </location>
</feature>
<dbReference type="PRINTS" id="PR00738">
    <property type="entry name" value="GLHYDRLASE20"/>
</dbReference>
<dbReference type="Pfam" id="PF00728">
    <property type="entry name" value="Glyco_hydro_20"/>
    <property type="match status" value="1"/>
</dbReference>
<sequence length="670" mass="76724">MKKLFTLIISLWVCSLAAWAQESIPQVIPALQNWKGYSGRLVLPGEGRIVIEPSAEAQLGEVAATLADDLKEMFGRMYRVTTGKPSRQDIYLYLAKPDKALGEEGYELDIRSYVSLGASAPKGVFWGTRTLLQMLYNQPEGLQKGKAADFPAYAHRGFMLDTGRKFFSMDFLKSYVKILSFYKMNEFQIHLNDNGFVEFFNNDWNQTYAAFRLESDCFPGLTAKDGSYTKAEFKEFQKLANRYGIEIIPEIDVPAHSLAFTHYNPRLAAEKKEYGMDHLDLYKPEVYAFLDTLFAEYIGGDDPVFTGSYVHIGTDEYNIKEVEQFRYFTDYYLKYIRSFGKIPRLWGSLKQMKGTTQVDIKGCYVNAWNYGWLDLETALKEGYKVINTCDAYLYIVPGVNYYHDYLDTRWLYNEWTPEQMNNGFEVEKGNPDLLGAMFAVWNDRVGNGISQQDVHARCFPALQVLSEKMWGGENRNRMPYEAFEKLCHNMPEAPGVNLLAKVKGKTALIPSEEVLVFSGTDTVNTVLDEIGYPYAVEFEICPDAEPVTDAVLFKGPHSVVLTNWNGTGKFAFRREGYEFVFHNYRLPAAQWTKIRIEGDGKGTSLFVNGKLEERLEGRVGEVYNAKWKRKDRIWYMETLVFPLRQIGDSMMGFKGKMKNVVCIPQEKAVQ</sequence>
<dbReference type="PANTHER" id="PTHR43678">
    <property type="entry name" value="PUTATIVE (AFU_ORTHOLOGUE AFUA_2G00640)-RELATED"/>
    <property type="match status" value="1"/>
</dbReference>
<dbReference type="InterPro" id="IPR029018">
    <property type="entry name" value="Hex-like_dom2"/>
</dbReference>
<dbReference type="RefSeq" id="WP_269878544.1">
    <property type="nucleotide sequence ID" value="NZ_JAPZVM010000010.1"/>
</dbReference>
<dbReference type="EMBL" id="JAPZVM010000010">
    <property type="protein sequence ID" value="MCZ8373218.1"/>
    <property type="molecule type" value="Genomic_DNA"/>
</dbReference>
<evidence type="ECO:0000256" key="1">
    <source>
        <dbReference type="ARBA" id="ARBA00006285"/>
    </source>
</evidence>